<dbReference type="InterPro" id="IPR009078">
    <property type="entry name" value="Ferritin-like_SF"/>
</dbReference>
<dbReference type="OrthoDB" id="9791649at2"/>
<dbReference type="EMBL" id="SLXA01000002">
    <property type="protein sequence ID" value="TCO85931.1"/>
    <property type="molecule type" value="Genomic_DNA"/>
</dbReference>
<dbReference type="Pfam" id="PF02915">
    <property type="entry name" value="Rubrerythrin"/>
    <property type="match status" value="1"/>
</dbReference>
<dbReference type="Proteomes" id="UP000295711">
    <property type="component" value="Unassembled WGS sequence"/>
</dbReference>
<feature type="domain" description="Rubrerythrin diiron-binding" evidence="1">
    <location>
        <begin position="51"/>
        <end position="177"/>
    </location>
</feature>
<comment type="caution">
    <text evidence="2">The sequence shown here is derived from an EMBL/GenBank/DDBJ whole genome shotgun (WGS) entry which is preliminary data.</text>
</comment>
<evidence type="ECO:0000259" key="1">
    <source>
        <dbReference type="Pfam" id="PF02915"/>
    </source>
</evidence>
<dbReference type="SUPFAM" id="SSF47240">
    <property type="entry name" value="Ferritin-like"/>
    <property type="match status" value="1"/>
</dbReference>
<evidence type="ECO:0000313" key="2">
    <source>
        <dbReference type="EMBL" id="TCO85931.1"/>
    </source>
</evidence>
<dbReference type="GO" id="GO:0046872">
    <property type="term" value="F:metal ion binding"/>
    <property type="evidence" value="ECO:0007669"/>
    <property type="project" value="InterPro"/>
</dbReference>
<dbReference type="CDD" id="cd07908">
    <property type="entry name" value="Mn_catalase_like"/>
    <property type="match status" value="1"/>
</dbReference>
<dbReference type="AlphaFoldDB" id="A0A4R2LZF4"/>
<dbReference type="RefSeq" id="WP_132088946.1">
    <property type="nucleotide sequence ID" value="NZ_JANKAQ010000001.1"/>
</dbReference>
<keyword evidence="3" id="KW-1185">Reference proteome</keyword>
<accession>A0A4R2LZF4</accession>
<dbReference type="GO" id="GO:0016491">
    <property type="term" value="F:oxidoreductase activity"/>
    <property type="evidence" value="ECO:0007669"/>
    <property type="project" value="InterPro"/>
</dbReference>
<dbReference type="InterPro" id="IPR012347">
    <property type="entry name" value="Ferritin-like"/>
</dbReference>
<dbReference type="Gene3D" id="1.20.1260.10">
    <property type="match status" value="2"/>
</dbReference>
<proteinExistence type="predicted"/>
<reference evidence="2 3" key="1">
    <citation type="submission" date="2019-03" db="EMBL/GenBank/DDBJ databases">
        <title>Genomic Encyclopedia of Type Strains, Phase IV (KMG-IV): sequencing the most valuable type-strain genomes for metagenomic binning, comparative biology and taxonomic classification.</title>
        <authorList>
            <person name="Goeker M."/>
        </authorList>
    </citation>
    <scope>NUCLEOTIDE SEQUENCE [LARGE SCALE GENOMIC DNA]</scope>
    <source>
        <strain evidence="2 3">DSM 28559</strain>
    </source>
</reference>
<dbReference type="InterPro" id="IPR003251">
    <property type="entry name" value="Rr_diiron-bd_dom"/>
</dbReference>
<protein>
    <submittedName>
        <fullName evidence="2">Bacterioferritin</fullName>
    </submittedName>
</protein>
<gene>
    <name evidence="2" type="ORF">EV212_102249</name>
</gene>
<organism evidence="2 3">
    <name type="scientific">Frisingicoccus caecimuris</name>
    <dbReference type="NCBI Taxonomy" id="1796636"/>
    <lineage>
        <taxon>Bacteria</taxon>
        <taxon>Bacillati</taxon>
        <taxon>Bacillota</taxon>
        <taxon>Clostridia</taxon>
        <taxon>Lachnospirales</taxon>
        <taxon>Lachnospiraceae</taxon>
        <taxon>Frisingicoccus</taxon>
    </lineage>
</organism>
<evidence type="ECO:0000313" key="3">
    <source>
        <dbReference type="Proteomes" id="UP000295711"/>
    </source>
</evidence>
<name>A0A4R2LZF4_9FIRM</name>
<sequence>MEEKSKLLVNSCDFIGVKPVMADLPYPPIQVKEKNRIYANLLSIDYCGAVSEMTAITQYINNENRLSCERCPVARTILGIAMAEMIHLQKLAELIFLLGGSIDFVARHQDGRQRMWTPEYMTIPENEEKMLMADIEAEKATINQYRMHMKMISDSCVNAVLARIIQDEEYHIMLLQMLRK</sequence>